<dbReference type="Proteomes" id="UP000272781">
    <property type="component" value="Unassembled WGS sequence"/>
</dbReference>
<protein>
    <submittedName>
        <fullName evidence="3">Uncharacterized protein</fullName>
    </submittedName>
</protein>
<feature type="transmembrane region" description="Helical" evidence="1">
    <location>
        <begin position="43"/>
        <end position="61"/>
    </location>
</feature>
<keyword evidence="1" id="KW-0472">Membrane</keyword>
<name>A0AAJ4UYT0_9BACT</name>
<reference evidence="3 4" key="2">
    <citation type="submission" date="2018-11" db="EMBL/GenBank/DDBJ databases">
        <title>Genomic Encyclopedia of Type Strains, Phase IV (KMG-IV): sequencing the most valuable type-strain genomes for metagenomic binning, comparative biology and taxonomic classification.</title>
        <authorList>
            <person name="Goeker M."/>
        </authorList>
    </citation>
    <scope>NUCLEOTIDE SEQUENCE [LARGE SCALE GENOMIC DNA]</scope>
    <source>
        <strain evidence="3 4">DSM 27783</strain>
    </source>
</reference>
<reference evidence="5" key="1">
    <citation type="submission" date="2018-03" db="EMBL/GenBank/DDBJ databases">
        <title>A comparative analysis of the Nautiliaceae.</title>
        <authorList>
            <person name="Grosche A."/>
            <person name="Smedile F."/>
            <person name="Vetriani C."/>
        </authorList>
    </citation>
    <scope>NUCLEOTIDE SEQUENCE [LARGE SCALE GENOMIC DNA]</scope>
    <source>
        <strain evidence="5">TB6</strain>
    </source>
</reference>
<evidence type="ECO:0000313" key="3">
    <source>
        <dbReference type="EMBL" id="ROR41212.1"/>
    </source>
</evidence>
<feature type="transmembrane region" description="Helical" evidence="1">
    <location>
        <begin position="135"/>
        <end position="156"/>
    </location>
</feature>
<evidence type="ECO:0000313" key="4">
    <source>
        <dbReference type="Proteomes" id="UP000272781"/>
    </source>
</evidence>
<proteinExistence type="predicted"/>
<dbReference type="RefSeq" id="WP_123352105.1">
    <property type="nucleotide sequence ID" value="NZ_CP027432.2"/>
</dbReference>
<feature type="transmembrane region" description="Helical" evidence="1">
    <location>
        <begin position="198"/>
        <end position="224"/>
    </location>
</feature>
<dbReference type="Proteomes" id="UP000298805">
    <property type="component" value="Chromosome"/>
</dbReference>
<organism evidence="3 4">
    <name type="scientific">Caminibacter pacificus</name>
    <dbReference type="NCBI Taxonomy" id="1424653"/>
    <lineage>
        <taxon>Bacteria</taxon>
        <taxon>Pseudomonadati</taxon>
        <taxon>Campylobacterota</taxon>
        <taxon>Epsilonproteobacteria</taxon>
        <taxon>Nautiliales</taxon>
        <taxon>Nautiliaceae</taxon>
        <taxon>Caminibacter</taxon>
    </lineage>
</organism>
<reference evidence="2" key="3">
    <citation type="submission" date="2019-06" db="EMBL/GenBank/DDBJ databases">
        <title>A comparative analysis of the Nautiliaceae.</title>
        <authorList>
            <person name="Grosche A."/>
            <person name="Smedile F."/>
            <person name="Vetriani C."/>
        </authorList>
    </citation>
    <scope>NUCLEOTIDE SEQUENCE</scope>
    <source>
        <strain evidence="2">TB6</strain>
    </source>
</reference>
<evidence type="ECO:0000256" key="1">
    <source>
        <dbReference type="SAM" id="Phobius"/>
    </source>
</evidence>
<dbReference type="AlphaFoldDB" id="A0AAJ4UYT0"/>
<keyword evidence="5" id="KW-1185">Reference proteome</keyword>
<keyword evidence="1" id="KW-0812">Transmembrane</keyword>
<gene>
    <name evidence="2" type="ORF">C6V80_03645</name>
    <name evidence="3" type="ORF">EDC58_0699</name>
</gene>
<sequence length="261" mass="30183">MREVFKYTFTTIAEWKKLLLVILTVSILTVIEAFPVISIVAFLFEKLIYLSIGAFLIFLVTRSKDIESYFDNLKRNSFSTFLFHFIPTASGILVALLIILTFWIMFFVLILQFTNTMYIIADPHQIIVSVENSPVLTQILLGFYSIYLMFYSYVFLGKFGEALSQETFRGAFLSMISSLIDFKYWINTFNLKYFVIYLVWSIIISVIYTLIGFTYLFVIFPAIVNNPNLGLIIIPILVGITTILTYYTFFSAYFAHLSTEA</sequence>
<evidence type="ECO:0000313" key="2">
    <source>
        <dbReference type="EMBL" id="QCI28080.1"/>
    </source>
</evidence>
<evidence type="ECO:0000313" key="5">
    <source>
        <dbReference type="Proteomes" id="UP000298805"/>
    </source>
</evidence>
<feature type="transmembrane region" description="Helical" evidence="1">
    <location>
        <begin position="82"/>
        <end position="115"/>
    </location>
</feature>
<dbReference type="EMBL" id="CP027432">
    <property type="protein sequence ID" value="QCI28080.1"/>
    <property type="molecule type" value="Genomic_DNA"/>
</dbReference>
<feature type="transmembrane region" description="Helical" evidence="1">
    <location>
        <begin position="231"/>
        <end position="255"/>
    </location>
</feature>
<accession>A0AAJ4UYT0</accession>
<keyword evidence="1" id="KW-1133">Transmembrane helix</keyword>
<dbReference type="EMBL" id="RJVK01000001">
    <property type="protein sequence ID" value="ROR41212.1"/>
    <property type="molecule type" value="Genomic_DNA"/>
</dbReference>